<dbReference type="Gene3D" id="1.25.40.20">
    <property type="entry name" value="Ankyrin repeat-containing domain"/>
    <property type="match status" value="3"/>
</dbReference>
<dbReference type="InterPro" id="IPR002110">
    <property type="entry name" value="Ankyrin_rpt"/>
</dbReference>
<dbReference type="PRINTS" id="PR01415">
    <property type="entry name" value="ANKYRIN"/>
</dbReference>
<proteinExistence type="predicted"/>
<dbReference type="HOGENOM" id="CLU_582191_0_0_2"/>
<dbReference type="PANTHER" id="PTHR24198:SF165">
    <property type="entry name" value="ANKYRIN REPEAT-CONTAINING PROTEIN-RELATED"/>
    <property type="match status" value="1"/>
</dbReference>
<dbReference type="PANTHER" id="PTHR24198">
    <property type="entry name" value="ANKYRIN REPEAT AND PROTEIN KINASE DOMAIN-CONTAINING PROTEIN"/>
    <property type="match status" value="1"/>
</dbReference>
<dbReference type="eggNOG" id="arCOG04004">
    <property type="taxonomic scope" value="Archaea"/>
</dbReference>
<protein>
    <submittedName>
        <fullName evidence="4">Ankyrin repeat protein</fullName>
    </submittedName>
</protein>
<keyword evidence="1" id="KW-0677">Repeat</keyword>
<evidence type="ECO:0000256" key="1">
    <source>
        <dbReference type="ARBA" id="ARBA00022737"/>
    </source>
</evidence>
<gene>
    <name evidence="4" type="ordered locus">Pogu_2137</name>
</gene>
<evidence type="ECO:0000256" key="3">
    <source>
        <dbReference type="PROSITE-ProRule" id="PRU00023"/>
    </source>
</evidence>
<dbReference type="EMBL" id="CP003316">
    <property type="protein sequence ID" value="AFA40164.1"/>
    <property type="molecule type" value="Genomic_DNA"/>
</dbReference>
<sequence length="486" mass="53784">MNSEVLKLKQAIAKNDIRLLEENPELLDYAFVVDGMPSIHLAVALNRVQIVKMLLKRNPELVNWGDQRVAKELAKLKVFGVKVPDETMLHVAARYCRPEVAELLLQHGADPDVLDDYWRTPLHYAASVGCVPVAELLLRHGADPNEQDSYWHTPLHIAAEGGHAAIVELLLKHGADPNAEGRNGMKPYELAHDLRTAYAFLRFAGPNAKLMRFVARELCENPSAFSPEYLDVLTPDSFDQCQSPELVKLALDRPDVAIAIAAQLGDVETVEKILVERPELASIVASHASTPEVLELAEKHYTPSAEELQELLKRAAARGHARLVAHLLDRGLVASCDMLTENPEVVDVVLKRGLQCDGILRRYIDNHDVLRVVLKYYRPTANDLCAALKVGAKTARLIAEHVESVDTYCLCEHLDLDVAFILVERGLLDPNTRCKGWPLLHIAASECHRPLAEALLRRGADVAALNPADNLAAEVACKEVLDLFAQ</sequence>
<dbReference type="AlphaFoldDB" id="H6QCW8"/>
<dbReference type="SMART" id="SM00248">
    <property type="entry name" value="ANK"/>
    <property type="match status" value="6"/>
</dbReference>
<dbReference type="STRING" id="698757.Pogu_2137"/>
<evidence type="ECO:0000256" key="2">
    <source>
        <dbReference type="ARBA" id="ARBA00023043"/>
    </source>
</evidence>
<feature type="repeat" description="ANK" evidence="3">
    <location>
        <begin position="84"/>
        <end position="116"/>
    </location>
</feature>
<feature type="repeat" description="ANK" evidence="3">
    <location>
        <begin position="117"/>
        <end position="149"/>
    </location>
</feature>
<evidence type="ECO:0000313" key="5">
    <source>
        <dbReference type="Proteomes" id="UP000009062"/>
    </source>
</evidence>
<accession>H6QCW8</accession>
<dbReference type="InterPro" id="IPR036770">
    <property type="entry name" value="Ankyrin_rpt-contain_sf"/>
</dbReference>
<dbReference type="Pfam" id="PF12796">
    <property type="entry name" value="Ank_2"/>
    <property type="match status" value="1"/>
</dbReference>
<dbReference type="Proteomes" id="UP000009062">
    <property type="component" value="Chromosome"/>
</dbReference>
<feature type="repeat" description="ANK" evidence="3">
    <location>
        <begin position="150"/>
        <end position="182"/>
    </location>
</feature>
<dbReference type="PROSITE" id="PS50088">
    <property type="entry name" value="ANK_REPEAT"/>
    <property type="match status" value="4"/>
</dbReference>
<evidence type="ECO:0000313" key="4">
    <source>
        <dbReference type="EMBL" id="AFA40164.1"/>
    </source>
</evidence>
<keyword evidence="2 3" id="KW-0040">ANK repeat</keyword>
<keyword evidence="5" id="KW-1185">Reference proteome</keyword>
<dbReference type="KEGG" id="pog:Pogu_2137"/>
<dbReference type="Pfam" id="PF13606">
    <property type="entry name" value="Ank_3"/>
    <property type="match status" value="1"/>
</dbReference>
<name>H6QCW8_PYROT</name>
<reference evidence="4 5" key="1">
    <citation type="journal article" date="2012" name="Stand. Genomic Sci.">
        <title>Complete genome sequence of Pyrobaculum oguniense.</title>
        <authorList>
            <person name="Bernick D.L."/>
            <person name="Karplus K."/>
            <person name="Lui L.M."/>
            <person name="Coker J.K."/>
            <person name="Murphy J.N."/>
            <person name="Chan P.P."/>
            <person name="Cozen A.E."/>
            <person name="Lowe T.M."/>
        </authorList>
    </citation>
    <scope>NUCLEOTIDE SEQUENCE [LARGE SCALE GENOMIC DNA]</scope>
    <source>
        <strain evidence="4 5">TE7</strain>
    </source>
</reference>
<feature type="repeat" description="ANK" evidence="3">
    <location>
        <begin position="435"/>
        <end position="467"/>
    </location>
</feature>
<organism evidence="4 5">
    <name type="scientific">Pyrobaculum oguniense (strain DSM 13380 / JCM 10595 / TE7)</name>
    <dbReference type="NCBI Taxonomy" id="698757"/>
    <lineage>
        <taxon>Archaea</taxon>
        <taxon>Thermoproteota</taxon>
        <taxon>Thermoprotei</taxon>
        <taxon>Thermoproteales</taxon>
        <taxon>Thermoproteaceae</taxon>
        <taxon>Pyrobaculum</taxon>
    </lineage>
</organism>
<dbReference type="PROSITE" id="PS50297">
    <property type="entry name" value="ANK_REP_REGION"/>
    <property type="match status" value="4"/>
</dbReference>
<dbReference type="SUPFAM" id="SSF48403">
    <property type="entry name" value="Ankyrin repeat"/>
    <property type="match status" value="2"/>
</dbReference>